<dbReference type="AlphaFoldDB" id="A0A3P3ZMS3"/>
<accession>A0A3P3ZMS3</accession>
<protein>
    <submittedName>
        <fullName evidence="1">Uncharacterized protein</fullName>
    </submittedName>
</protein>
<evidence type="ECO:0000313" key="1">
    <source>
        <dbReference type="EMBL" id="VAY87656.1"/>
    </source>
</evidence>
<dbReference type="EMBL" id="UOYP01000143">
    <property type="protein sequence ID" value="VAY87656.1"/>
    <property type="molecule type" value="Genomic_DNA"/>
</dbReference>
<sequence>MRGARIMALQLESILTCPKCDHAETLTMPTDACQWFYECTNCKTLLKPKPGDCCVFCSYGSVPCPPKQSGENNCCG</sequence>
<proteinExistence type="predicted"/>
<dbReference type="NCBIfam" id="NF041374">
    <property type="entry name" value="GDCCVxC"/>
    <property type="match status" value="1"/>
</dbReference>
<reference evidence="1" key="1">
    <citation type="submission" date="2018-10" db="EMBL/GenBank/DDBJ databases">
        <authorList>
            <person name="Plewniak F."/>
        </authorList>
    </citation>
    <scope>NUCLEOTIDE SEQUENCE</scope>
</reference>
<name>A0A3P3ZMS3_9ZZZZ</name>
<dbReference type="InterPro" id="IPR047677">
    <property type="entry name" value="GDCCVxC"/>
</dbReference>
<organism evidence="1">
    <name type="scientific">mine drainage metagenome</name>
    <dbReference type="NCBI Taxonomy" id="410659"/>
    <lineage>
        <taxon>unclassified sequences</taxon>
        <taxon>metagenomes</taxon>
        <taxon>ecological metagenomes</taxon>
    </lineage>
</organism>
<gene>
    <name evidence="1" type="ORF">CARN8_2270005</name>
</gene>